<dbReference type="RefSeq" id="WP_003795501.1">
    <property type="nucleotide sequence ID" value="NZ_GG665871.1"/>
</dbReference>
<evidence type="ECO:0000313" key="2">
    <source>
        <dbReference type="Proteomes" id="UP000003009"/>
    </source>
</evidence>
<dbReference type="OrthoDB" id="9997866at2"/>
<name>C4GGN3_9NEIS</name>
<dbReference type="HOGENOM" id="CLU_2034969_0_0_4"/>
<comment type="caution">
    <text evidence="1">The sequence shown here is derived from an EMBL/GenBank/DDBJ whole genome shotgun (WGS) entry which is preliminary data.</text>
</comment>
<dbReference type="EMBL" id="ACJW02000002">
    <property type="protein sequence ID" value="EEP69388.1"/>
    <property type="molecule type" value="Genomic_DNA"/>
</dbReference>
<gene>
    <name evidence="1" type="ORF">GCWU000324_01302</name>
</gene>
<accession>C4GGN3</accession>
<keyword evidence="2" id="KW-1185">Reference proteome</keyword>
<dbReference type="AlphaFoldDB" id="C4GGN3"/>
<sequence length="121" mass="13476">MGFIIPFQAAFAKPKTKQEMVNSPSFPPRREFWLILCNELFLRNFLNIKQDSRLRGNDGISCVSGCCWGFVKVSGCLNAGANNRQPGNAAPRPYGLLASRALVFILLLGVFRLPHPVKKIL</sequence>
<reference evidence="1" key="1">
    <citation type="submission" date="2009-04" db="EMBL/GenBank/DDBJ databases">
        <authorList>
            <person name="Weinstock G."/>
            <person name="Sodergren E."/>
            <person name="Clifton S."/>
            <person name="Fulton L."/>
            <person name="Fulton B."/>
            <person name="Courtney L."/>
            <person name="Fronick C."/>
            <person name="Harrison M."/>
            <person name="Strong C."/>
            <person name="Farmer C."/>
            <person name="Delahaunty K."/>
            <person name="Markovic C."/>
            <person name="Hall O."/>
            <person name="Minx P."/>
            <person name="Tomlinson C."/>
            <person name="Mitreva M."/>
            <person name="Nelson J."/>
            <person name="Hou S."/>
            <person name="Wollam A."/>
            <person name="Pepin K.H."/>
            <person name="Johnson M."/>
            <person name="Bhonagiri V."/>
            <person name="Nash W.E."/>
            <person name="Warren W."/>
            <person name="Chinwalla A."/>
            <person name="Mardis E.R."/>
            <person name="Wilson R.K."/>
        </authorList>
    </citation>
    <scope>NUCLEOTIDE SEQUENCE [LARGE SCALE GENOMIC DNA]</scope>
    <source>
        <strain evidence="1">ATCC 51147</strain>
    </source>
</reference>
<protein>
    <submittedName>
        <fullName evidence="1">Uncharacterized protein</fullName>
    </submittedName>
</protein>
<organism evidence="1 2">
    <name type="scientific">Kingella oralis ATCC 51147</name>
    <dbReference type="NCBI Taxonomy" id="629741"/>
    <lineage>
        <taxon>Bacteria</taxon>
        <taxon>Pseudomonadati</taxon>
        <taxon>Pseudomonadota</taxon>
        <taxon>Betaproteobacteria</taxon>
        <taxon>Neisseriales</taxon>
        <taxon>Neisseriaceae</taxon>
        <taxon>Kingella</taxon>
    </lineage>
</organism>
<proteinExistence type="predicted"/>
<evidence type="ECO:0000313" key="1">
    <source>
        <dbReference type="EMBL" id="EEP69388.1"/>
    </source>
</evidence>
<dbReference type="GeneID" id="84906470"/>
<dbReference type="Proteomes" id="UP000003009">
    <property type="component" value="Unassembled WGS sequence"/>
</dbReference>